<evidence type="ECO:0000313" key="4">
    <source>
        <dbReference type="EMBL" id="GMI24138.1"/>
    </source>
</evidence>
<accession>A0ABQ6MDL2</accession>
<dbReference type="EMBL" id="BRYB01004004">
    <property type="protein sequence ID" value="GMI24138.1"/>
    <property type="molecule type" value="Genomic_DNA"/>
</dbReference>
<evidence type="ECO:0000256" key="2">
    <source>
        <dbReference type="ARBA" id="ARBA00023002"/>
    </source>
</evidence>
<dbReference type="Pfam" id="PF00724">
    <property type="entry name" value="Oxidored_FMN"/>
    <property type="match status" value="1"/>
</dbReference>
<proteinExistence type="predicted"/>
<name>A0ABQ6MDL2_9STRA</name>
<keyword evidence="5" id="KW-1185">Reference proteome</keyword>
<evidence type="ECO:0000259" key="3">
    <source>
        <dbReference type="Pfam" id="PF00724"/>
    </source>
</evidence>
<protein>
    <recommendedName>
        <fullName evidence="3">NADH:flavin oxidoreductase/NADH oxidase N-terminal domain-containing protein</fullName>
    </recommendedName>
</protein>
<reference evidence="4 5" key="1">
    <citation type="journal article" date="2023" name="Commun. Biol.">
        <title>Genome analysis of Parmales, the sister group of diatoms, reveals the evolutionary specialization of diatoms from phago-mixotrophs to photoautotrophs.</title>
        <authorList>
            <person name="Ban H."/>
            <person name="Sato S."/>
            <person name="Yoshikawa S."/>
            <person name="Yamada K."/>
            <person name="Nakamura Y."/>
            <person name="Ichinomiya M."/>
            <person name="Sato N."/>
            <person name="Blanc-Mathieu R."/>
            <person name="Endo H."/>
            <person name="Kuwata A."/>
            <person name="Ogata H."/>
        </authorList>
    </citation>
    <scope>NUCLEOTIDE SEQUENCE [LARGE SCALE GENOMIC DNA]</scope>
</reference>
<dbReference type="Proteomes" id="UP001165060">
    <property type="component" value="Unassembled WGS sequence"/>
</dbReference>
<comment type="caution">
    <text evidence="4">The sequence shown here is derived from an EMBL/GenBank/DDBJ whole genome shotgun (WGS) entry which is preliminary data.</text>
</comment>
<dbReference type="InterPro" id="IPR001155">
    <property type="entry name" value="OxRdtase_FMN_N"/>
</dbReference>
<dbReference type="PANTHER" id="PTHR43656:SF2">
    <property type="entry name" value="BINDING OXIDOREDUCTASE, PUTATIVE (AFU_ORTHOLOGUE AFUA_2G08260)-RELATED"/>
    <property type="match status" value="1"/>
</dbReference>
<dbReference type="InterPro" id="IPR051799">
    <property type="entry name" value="NADH_flavin_oxidoreductase"/>
</dbReference>
<gene>
    <name evidence="4" type="ORF">TeGR_g10216</name>
</gene>
<dbReference type="InterPro" id="IPR013785">
    <property type="entry name" value="Aldolase_TIM"/>
</dbReference>
<dbReference type="SUPFAM" id="SSF51395">
    <property type="entry name" value="FMN-linked oxidoreductases"/>
    <property type="match status" value="1"/>
</dbReference>
<keyword evidence="1" id="KW-0285">Flavoprotein</keyword>
<keyword evidence="2" id="KW-0560">Oxidoreductase</keyword>
<evidence type="ECO:0000256" key="1">
    <source>
        <dbReference type="ARBA" id="ARBA00022630"/>
    </source>
</evidence>
<sequence length="483" mass="53095">MAPVTEPLVLPCGKVVPNRFVKSAMTECLASPLDHLPTKKHNRLYETWAKSGVGMIISGNVMVDPLHKESPRNVALYFDVPGEGKEKPDCLSSSRRRAFISLASSITSHNNTMAVMQLSHPGRQCPVSVTYKPLAPSAIPVTLPVFGPLLSRVLFRNPRALTNTQILEIVNKFKDSAVLAKETGWDGVQIHAAHGYLVSQFLSGKANTRTKFYGGSALLRRRFLTEILDKVRNATGPSFVVGLKLNSEDFQEGGLTTEESMNLLESLCAGGKVDFIEISGGTYEGAEMMDDPKLRAEMRPSTRRREGFFMDFARKVVERRKKKGGALVPIICTGGFRTRKGIEEALEDVEMIGMARPLCVDPHFPRRFMAGETDAVIEYSVGFKGTLGKALSSGLNSFWHQRQIHRLADGLEPDMAIGYGYALTAMLLRSYLCDPQNHSGAIKMLAMMLGSALFLKMEQSLALTLGAIFLAYKATTRVKTSSN</sequence>
<dbReference type="Gene3D" id="3.20.20.70">
    <property type="entry name" value="Aldolase class I"/>
    <property type="match status" value="1"/>
</dbReference>
<evidence type="ECO:0000313" key="5">
    <source>
        <dbReference type="Proteomes" id="UP001165060"/>
    </source>
</evidence>
<feature type="domain" description="NADH:flavin oxidoreductase/NADH oxidase N-terminal" evidence="3">
    <location>
        <begin position="16"/>
        <end position="370"/>
    </location>
</feature>
<dbReference type="PANTHER" id="PTHR43656">
    <property type="entry name" value="BINDING OXIDOREDUCTASE, PUTATIVE (AFU_ORTHOLOGUE AFUA_2G08260)-RELATED"/>
    <property type="match status" value="1"/>
</dbReference>
<organism evidence="4 5">
    <name type="scientific">Tetraparma gracilis</name>
    <dbReference type="NCBI Taxonomy" id="2962635"/>
    <lineage>
        <taxon>Eukaryota</taxon>
        <taxon>Sar</taxon>
        <taxon>Stramenopiles</taxon>
        <taxon>Ochrophyta</taxon>
        <taxon>Bolidophyceae</taxon>
        <taxon>Parmales</taxon>
        <taxon>Triparmaceae</taxon>
        <taxon>Tetraparma</taxon>
    </lineage>
</organism>